<dbReference type="GO" id="GO:0019350">
    <property type="term" value="P:teichoic acid biosynthetic process"/>
    <property type="evidence" value="ECO:0007669"/>
    <property type="project" value="UniProtKB-UniRule"/>
</dbReference>
<comment type="caution">
    <text evidence="6">The sequence shown here is derived from an EMBL/GenBank/DDBJ whole genome shotgun (WGS) entry which is preliminary data.</text>
</comment>
<evidence type="ECO:0000256" key="4">
    <source>
        <dbReference type="ARBA" id="ARBA00023316"/>
    </source>
</evidence>
<dbReference type="PANTHER" id="PTHR34136:SF1">
    <property type="entry name" value="UDP-N-ACETYL-D-MANNOSAMINURONIC ACID TRANSFERASE"/>
    <property type="match status" value="1"/>
</dbReference>
<dbReference type="InterPro" id="IPR004629">
    <property type="entry name" value="WecG_TagA_CpsF"/>
</dbReference>
<keyword evidence="2 5" id="KW-0808">Transferase</keyword>
<dbReference type="EC" id="2.4.1.187" evidence="5"/>
<dbReference type="GO" id="GO:0047244">
    <property type="term" value="F:N-acetylglucosaminyldiphosphoundecaprenol N-acetyl-beta-D-mannosaminyltransferase activity"/>
    <property type="evidence" value="ECO:0007669"/>
    <property type="project" value="UniProtKB-UniRule"/>
</dbReference>
<dbReference type="Proteomes" id="UP000095255">
    <property type="component" value="Unassembled WGS sequence"/>
</dbReference>
<dbReference type="UniPathway" id="UPA00632"/>
<evidence type="ECO:0000256" key="3">
    <source>
        <dbReference type="ARBA" id="ARBA00022944"/>
    </source>
</evidence>
<dbReference type="InterPro" id="IPR034714">
    <property type="entry name" value="TagA_TarA"/>
</dbReference>
<organism evidence="6 7">
    <name type="scientific">Desulfuribacillus stibiiarsenatis</name>
    <dbReference type="NCBI Taxonomy" id="1390249"/>
    <lineage>
        <taxon>Bacteria</taxon>
        <taxon>Bacillati</taxon>
        <taxon>Bacillota</taxon>
        <taxon>Desulfuribacillia</taxon>
        <taxon>Desulfuribacillales</taxon>
        <taxon>Desulfuribacillaceae</taxon>
        <taxon>Desulfuribacillus</taxon>
    </lineage>
</organism>
<keyword evidence="4 5" id="KW-0961">Cell wall biogenesis/degradation</keyword>
<dbReference type="AlphaFoldDB" id="A0A1E5L9T7"/>
<protein>
    <recommendedName>
        <fullName evidence="5">N-acetylglucosaminyldiphosphoundecaprenol N-acetyl-beta-D-mannosaminyltransferase</fullName>
        <ecNumber evidence="5">2.4.1.187</ecNumber>
    </recommendedName>
    <alternativeName>
        <fullName evidence="5">N-acetylmannosaminyltransferase</fullName>
    </alternativeName>
    <alternativeName>
        <fullName evidence="5">UDP-N-acetylmannosamine transferase</fullName>
    </alternativeName>
    <alternativeName>
        <fullName evidence="5">UDP-N-acetylmannosamine:N-acetylglucosaminyl pyrophosphorylundecaprenol N-acetylmannosaminyltransferase</fullName>
    </alternativeName>
</protein>
<dbReference type="STRING" id="1390249.BHU72_00090"/>
<keyword evidence="3 5" id="KW-0777">Teichoic acid biosynthesis</keyword>
<keyword evidence="1 5" id="KW-0328">Glycosyltransferase</keyword>
<comment type="catalytic activity">
    <reaction evidence="5">
        <text>UDP-N-acetyl-alpha-D-mannosamine + N-acetyl-alpha-D-glucosaminyl-di-trans,octa-cis-undecaprenyl diphosphate = N-acetyl-beta-D-mannosaminyl-(1-&gt;4)-N-acetyl-alpha-D-glucosaminyl di-trans,octa-cis-undecaprenyl diphosphate + UDP + H(+)</text>
        <dbReference type="Rhea" id="RHEA:16053"/>
        <dbReference type="ChEBI" id="CHEBI:15378"/>
        <dbReference type="ChEBI" id="CHEBI:58223"/>
        <dbReference type="ChEBI" id="CHEBI:62959"/>
        <dbReference type="ChEBI" id="CHEBI:68623"/>
        <dbReference type="ChEBI" id="CHEBI:132210"/>
        <dbReference type="EC" id="2.4.1.187"/>
    </reaction>
</comment>
<dbReference type="Pfam" id="PF03808">
    <property type="entry name" value="Glyco_tran_WecG"/>
    <property type="match status" value="1"/>
</dbReference>
<dbReference type="NCBIfam" id="TIGR00696">
    <property type="entry name" value="wecG_tagA_cpsF"/>
    <property type="match status" value="1"/>
</dbReference>
<gene>
    <name evidence="6" type="ORF">BHU72_00090</name>
</gene>
<reference evidence="6 7" key="1">
    <citation type="submission" date="2016-09" db="EMBL/GenBank/DDBJ databases">
        <title>Desulfuribacillus arsenicus sp. nov., an obligately anaerobic, dissimilatory arsenic- and antimonate-reducing bacterium isolated from anoxic sediments.</title>
        <authorList>
            <person name="Abin C.A."/>
            <person name="Hollibaugh J.T."/>
        </authorList>
    </citation>
    <scope>NUCLEOTIDE SEQUENCE [LARGE SCALE GENOMIC DNA]</scope>
    <source>
        <strain evidence="6 7">MLFW-2</strain>
    </source>
</reference>
<dbReference type="HAMAP" id="MF_02070">
    <property type="entry name" value="TagA_TarA"/>
    <property type="match status" value="1"/>
</dbReference>
<accession>A0A1E5L9T7</accession>
<evidence type="ECO:0000256" key="1">
    <source>
        <dbReference type="ARBA" id="ARBA00022676"/>
    </source>
</evidence>
<evidence type="ECO:0000313" key="7">
    <source>
        <dbReference type="Proteomes" id="UP000095255"/>
    </source>
</evidence>
<evidence type="ECO:0000313" key="6">
    <source>
        <dbReference type="EMBL" id="OEH86713.1"/>
    </source>
</evidence>
<dbReference type="EMBL" id="MJAT01000001">
    <property type="protein sequence ID" value="OEH86713.1"/>
    <property type="molecule type" value="Genomic_DNA"/>
</dbReference>
<comment type="similarity">
    <text evidence="5">Belongs to the glycosyltransferase 26 family. TagA/TarA subfamily.</text>
</comment>
<comment type="function">
    <text evidence="5">Catalyzes the conversion of GlcNAc-PP-undecaprenol into ManNAc-GlcNAc-PP-undecaprenol, the first committed lipid intermediate in the de novo synthesis of teichoic acid.</text>
</comment>
<proteinExistence type="inferred from homology"/>
<dbReference type="OrthoDB" id="9771846at2"/>
<evidence type="ECO:0000256" key="5">
    <source>
        <dbReference type="HAMAP-Rule" id="MF_02070"/>
    </source>
</evidence>
<sequence>MDRTNSSAIAPAVPTVDILGIPFSTMTLEETVQYCQTMIESGQPHHMVTANPEIVMMAQENQEFRNIIKKAQLITCDGTGVVWATQYTEFPAQERVTGYDVTLRLFDLCERDGYSVYFVGAKPAVIERAVVNVQKKWPKLTIAGYHHGYFGPGDEEKICDEIMEKKPSILFVALGAPNQEFWISKYKELLNVPLAIGVGGSFDVISGTVNRAPMLWQKLRIEWLYRLIQQPSRWRRMLLLPKFMIAVWKAKK</sequence>
<keyword evidence="7" id="KW-1185">Reference proteome</keyword>
<dbReference type="GO" id="GO:0071555">
    <property type="term" value="P:cell wall organization"/>
    <property type="evidence" value="ECO:0007669"/>
    <property type="project" value="UniProtKB-KW"/>
</dbReference>
<comment type="pathway">
    <text evidence="5">Cell wall biogenesis; teichoic acid biosynthesis.</text>
</comment>
<dbReference type="PANTHER" id="PTHR34136">
    <property type="match status" value="1"/>
</dbReference>
<name>A0A1E5L9T7_9FIRM</name>
<evidence type="ECO:0000256" key="2">
    <source>
        <dbReference type="ARBA" id="ARBA00022679"/>
    </source>
</evidence>
<dbReference type="CDD" id="cd06533">
    <property type="entry name" value="Glyco_transf_WecG_TagA"/>
    <property type="match status" value="1"/>
</dbReference>
<dbReference type="RefSeq" id="WP_069700590.1">
    <property type="nucleotide sequence ID" value="NZ_MJAT01000001.1"/>
</dbReference>